<feature type="coiled-coil region" evidence="1">
    <location>
        <begin position="124"/>
        <end position="200"/>
    </location>
</feature>
<dbReference type="RefSeq" id="WP_208556277.1">
    <property type="nucleotide sequence ID" value="NZ_JAGFPW010000005.1"/>
</dbReference>
<dbReference type="AlphaFoldDB" id="A0A8I1WCE8"/>
<dbReference type="EMBL" id="JAGFPW010000005">
    <property type="protein sequence ID" value="MBO3794366.1"/>
    <property type="molecule type" value="Genomic_DNA"/>
</dbReference>
<evidence type="ECO:0000256" key="1">
    <source>
        <dbReference type="SAM" id="Coils"/>
    </source>
</evidence>
<proteinExistence type="predicted"/>
<sequence length="464" mass="54225">MYGNEFVVNQSLSQYATKLLKMYLKFPENQKITALDWNARDGEFLSTLTKNATERFLYGVSDSKYNCDQMREEGFHKVSESHYRSEAKITNDIFSLMVVNPQIDSRIIDELFQTIDPYKMPNFREEVQDMVMRQEEEKQYLKDQMKQQIDFGELEDKESNKTFAEESEEEKQERINKQINTELQKRVKAWRMAIKEQQKKMQSMRFDGFLLQRATTYLRPGGILVMVTLKDLIDETISFKLVNQYENIKIIRLEDDEFLQSRKCIILAKKRVKPTREEYELAKAIARTKERPYDSFGKIREITASLEDEPEKYNKQKFRAKVDAIYEVIEPQVEPSYVVPESDPEDITSFRVGPITGSEALITMKKSKLIDTYREKYSQVLSNKEPVTPTPLHKGHIMLLLTSGFLNGYIGTGPDQHLVKGSAIKDVREFSETDDEGNLKVVEREYYNIGVKLLNGQGQFRKIM</sequence>
<reference evidence="2" key="1">
    <citation type="submission" date="2021-03" db="EMBL/GenBank/DDBJ databases">
        <title>Isolation of Bacillus subtilis from fermented food sample.</title>
        <authorList>
            <person name="Lakshmanan V."/>
            <person name="Athira K."/>
            <person name="Rajagopal K."/>
        </authorList>
    </citation>
    <scope>NUCLEOTIDE SEQUENCE</scope>
    <source>
        <strain evidence="2">S1</strain>
    </source>
</reference>
<gene>
    <name evidence="2" type="ORF">J5227_08585</name>
</gene>
<accession>A0A8I1WCE8</accession>
<evidence type="ECO:0000313" key="3">
    <source>
        <dbReference type="Proteomes" id="UP000665181"/>
    </source>
</evidence>
<keyword evidence="1" id="KW-0175">Coiled coil</keyword>
<comment type="caution">
    <text evidence="2">The sequence shown here is derived from an EMBL/GenBank/DDBJ whole genome shotgun (WGS) entry which is preliminary data.</text>
</comment>
<dbReference type="Proteomes" id="UP000665181">
    <property type="component" value="Unassembled WGS sequence"/>
</dbReference>
<protein>
    <submittedName>
        <fullName evidence="2">Uncharacterized protein</fullName>
    </submittedName>
</protein>
<name>A0A8I1WCE8_BACIU</name>
<organism evidence="2 3">
    <name type="scientific">Bacillus subtilis</name>
    <dbReference type="NCBI Taxonomy" id="1423"/>
    <lineage>
        <taxon>Bacteria</taxon>
        <taxon>Bacillati</taxon>
        <taxon>Bacillota</taxon>
        <taxon>Bacilli</taxon>
        <taxon>Bacillales</taxon>
        <taxon>Bacillaceae</taxon>
        <taxon>Bacillus</taxon>
    </lineage>
</organism>
<evidence type="ECO:0000313" key="2">
    <source>
        <dbReference type="EMBL" id="MBO3794366.1"/>
    </source>
</evidence>